<keyword evidence="2" id="KW-0472">Membrane</keyword>
<name>A0A6I6IW91_9RHOB</name>
<keyword evidence="6" id="KW-1185">Reference proteome</keyword>
<gene>
    <name evidence="5" type="ORF">EI983_18810</name>
</gene>
<dbReference type="KEGG" id="rom:EI983_18810"/>
<organism evidence="5 6">
    <name type="scientific">Roseovarius faecimaris</name>
    <dbReference type="NCBI Taxonomy" id="2494550"/>
    <lineage>
        <taxon>Bacteria</taxon>
        <taxon>Pseudomonadati</taxon>
        <taxon>Pseudomonadota</taxon>
        <taxon>Alphaproteobacteria</taxon>
        <taxon>Rhodobacterales</taxon>
        <taxon>Roseobacteraceae</taxon>
        <taxon>Roseovarius</taxon>
    </lineage>
</organism>
<dbReference type="Proteomes" id="UP000428330">
    <property type="component" value="Chromosome"/>
</dbReference>
<dbReference type="Pfam" id="PF00263">
    <property type="entry name" value="Secretin"/>
    <property type="match status" value="1"/>
</dbReference>
<evidence type="ECO:0000259" key="3">
    <source>
        <dbReference type="Pfam" id="PF00263"/>
    </source>
</evidence>
<accession>A0A6I6IW91</accession>
<dbReference type="InterPro" id="IPR050810">
    <property type="entry name" value="Bact_Secretion_Sys_Channel"/>
</dbReference>
<evidence type="ECO:0000313" key="5">
    <source>
        <dbReference type="EMBL" id="QGY00204.1"/>
    </source>
</evidence>
<evidence type="ECO:0000256" key="1">
    <source>
        <dbReference type="RuleBase" id="RU004003"/>
    </source>
</evidence>
<dbReference type="GO" id="GO:0015627">
    <property type="term" value="C:type II protein secretion system complex"/>
    <property type="evidence" value="ECO:0007669"/>
    <property type="project" value="TreeGrafter"/>
</dbReference>
<evidence type="ECO:0000256" key="2">
    <source>
        <dbReference type="SAM" id="Phobius"/>
    </source>
</evidence>
<feature type="transmembrane region" description="Helical" evidence="2">
    <location>
        <begin position="12"/>
        <end position="32"/>
    </location>
</feature>
<dbReference type="AlphaFoldDB" id="A0A6I6IW91"/>
<dbReference type="InterPro" id="IPR001775">
    <property type="entry name" value="GspD/PilQ"/>
</dbReference>
<dbReference type="PANTHER" id="PTHR30332:SF17">
    <property type="entry name" value="TYPE IV PILIATION SYSTEM PROTEIN DR_0774-RELATED"/>
    <property type="match status" value="1"/>
</dbReference>
<dbReference type="PRINTS" id="PR00811">
    <property type="entry name" value="BCTERIALGSPD"/>
</dbReference>
<dbReference type="PANTHER" id="PTHR30332">
    <property type="entry name" value="PROBABLE GENERAL SECRETION PATHWAY PROTEIN D"/>
    <property type="match status" value="1"/>
</dbReference>
<comment type="similarity">
    <text evidence="1">Belongs to the bacterial secretin family.</text>
</comment>
<feature type="domain" description="Type II/III secretion system secretin-like" evidence="3">
    <location>
        <begin position="251"/>
        <end position="412"/>
    </location>
</feature>
<dbReference type="InterPro" id="IPR004846">
    <property type="entry name" value="T2SS/T3SS_dom"/>
</dbReference>
<dbReference type="Pfam" id="PF13629">
    <property type="entry name" value="T2SS-T3SS_pil_N"/>
    <property type="match status" value="1"/>
</dbReference>
<dbReference type="OrthoDB" id="9775455at2"/>
<dbReference type="InterPro" id="IPR032789">
    <property type="entry name" value="T2SS-T3SS_pil_N"/>
</dbReference>
<protein>
    <submittedName>
        <fullName evidence="5">Type II and III secretion system protein family protein</fullName>
    </submittedName>
</protein>
<reference evidence="6" key="1">
    <citation type="submission" date="2018-12" db="EMBL/GenBank/DDBJ databases">
        <title>Complete genome sequence of Roseovarius sp. MME-070.</title>
        <authorList>
            <person name="Nam Y.-D."/>
            <person name="Kang J."/>
            <person name="Chung W.-H."/>
            <person name="Park Y.S."/>
        </authorList>
    </citation>
    <scope>NUCLEOTIDE SEQUENCE [LARGE SCALE GENOMIC DNA]</scope>
    <source>
        <strain evidence="6">MME-070</strain>
    </source>
</reference>
<evidence type="ECO:0000259" key="4">
    <source>
        <dbReference type="Pfam" id="PF13629"/>
    </source>
</evidence>
<keyword evidence="2" id="KW-1133">Transmembrane helix</keyword>
<keyword evidence="2" id="KW-0812">Transmembrane</keyword>
<evidence type="ECO:0000313" key="6">
    <source>
        <dbReference type="Proteomes" id="UP000428330"/>
    </source>
</evidence>
<dbReference type="GO" id="GO:0009306">
    <property type="term" value="P:protein secretion"/>
    <property type="evidence" value="ECO:0007669"/>
    <property type="project" value="InterPro"/>
</dbReference>
<feature type="domain" description="Pilus formation protein N-terminal" evidence="4">
    <location>
        <begin position="53"/>
        <end position="119"/>
    </location>
</feature>
<dbReference type="EMBL" id="CP034348">
    <property type="protein sequence ID" value="QGY00204.1"/>
    <property type="molecule type" value="Genomic_DNA"/>
</dbReference>
<sequence length="477" mass="51572">MRHRRDSLGAGVAVLECVKLGIAALTVAMLMLSSIASAQTRTIIVDDGRVSNIVMAAGQTLTVETDQPFADILIGNTAILDVFPLTDTSLYIQSKANGTTNITLYSVEKQLLEVIDVKVRTDFSDLKKAIQSAAPSAQITVTNVNDRVRLSGKVRDNVELRRVLDIASQYTEQPVINAVRVESAQQVELDVRIIEVERNSGRELGVELNGSNDSGSNTLDTGATPTDAPFGIAIGSLLEISGFQIDLVINALEARGLARRLANPKLVTSSGNEANFVVGGEVPISVSTADENGVVTTSTDYREFGVRLNFFPIVLDDELIQLRISPEVSDIDPSIDVNGQPGFISRKAETTVSLRSGQSFAIAGLLQANNARNVSQVPWLGQVPVLGALFRSTRFQKRETDLVILVTPRLVRPAKPGEPLATPLDTTRPSNDVELFLLGMLEVDKKLIRKFQQGDGVVGPYGHMIDLEFEDGIITKK</sequence>
<proteinExistence type="inferred from homology"/>